<dbReference type="InterPro" id="IPR052981">
    <property type="entry name" value="Ingression_C2_domain"/>
</dbReference>
<evidence type="ECO:0000313" key="4">
    <source>
        <dbReference type="Proteomes" id="UP000716291"/>
    </source>
</evidence>
<dbReference type="Proteomes" id="UP000716291">
    <property type="component" value="Unassembled WGS sequence"/>
</dbReference>
<sequence>MSNPKLIGELAIVAYKARDLPNREIVGKQDPFVTFRLHDNIRKTKTDYRGGQHPIWDDQVNMPVPEKKKTMIVQIYDEDSKREDLISEGEVDLTKVLEEGEHDNWFPLQYKGRKAGEIYLEMTFYAAAPPPKRQPTRYGTRPHKPAGHAPPPVPSANASQYYPYPPSSQPANARPLPPAPAESQSTPVNYPGQYPSTHPSPYPTGYPTAPTPSISAGSQHHSGRPASYAGPQASVSHINRPTSPPVSTSNTNYHLAPNNGHVPLLSSPYNPPTNANAHPNYGYPPSNQGGYPPYPNNANNNSNNNRNSYPPQTHSPYPAYPPSNNQFQGFPEPQQYPHSNSYTPHQGDPLGTPFAAHQGSFYPANQGGYPPRPYPSQQHQNMGYPPQNSNSGYPPY</sequence>
<dbReference type="SMART" id="SM00239">
    <property type="entry name" value="C2"/>
    <property type="match status" value="1"/>
</dbReference>
<dbReference type="Gene3D" id="2.60.40.150">
    <property type="entry name" value="C2 domain"/>
    <property type="match status" value="1"/>
</dbReference>
<feature type="compositionally biased region" description="Polar residues" evidence="1">
    <location>
        <begin position="233"/>
        <end position="253"/>
    </location>
</feature>
<name>A0A9P6XFW5_RHIOR</name>
<evidence type="ECO:0000259" key="2">
    <source>
        <dbReference type="PROSITE" id="PS50004"/>
    </source>
</evidence>
<feature type="domain" description="C2" evidence="2">
    <location>
        <begin position="1"/>
        <end position="106"/>
    </location>
</feature>
<protein>
    <recommendedName>
        <fullName evidence="2">C2 domain-containing protein</fullName>
    </recommendedName>
</protein>
<dbReference type="SUPFAM" id="SSF49562">
    <property type="entry name" value="C2 domain (Calcium/lipid-binding domain, CaLB)"/>
    <property type="match status" value="1"/>
</dbReference>
<proteinExistence type="predicted"/>
<dbReference type="InterPro" id="IPR000008">
    <property type="entry name" value="C2_dom"/>
</dbReference>
<feature type="region of interest" description="Disordered" evidence="1">
    <location>
        <begin position="129"/>
        <end position="396"/>
    </location>
</feature>
<dbReference type="PROSITE" id="PS50004">
    <property type="entry name" value="C2"/>
    <property type="match status" value="1"/>
</dbReference>
<dbReference type="OrthoDB" id="270970at2759"/>
<feature type="compositionally biased region" description="Low complexity" evidence="1">
    <location>
        <begin position="279"/>
        <end position="311"/>
    </location>
</feature>
<evidence type="ECO:0000313" key="3">
    <source>
        <dbReference type="EMBL" id="KAG1312993.1"/>
    </source>
</evidence>
<gene>
    <name evidence="3" type="ORF">G6F64_002593</name>
</gene>
<reference evidence="3" key="1">
    <citation type="journal article" date="2020" name="Microb. Genom.">
        <title>Genetic diversity of clinical and environmental Mucorales isolates obtained from an investigation of mucormycosis cases among solid organ transplant recipients.</title>
        <authorList>
            <person name="Nguyen M.H."/>
            <person name="Kaul D."/>
            <person name="Muto C."/>
            <person name="Cheng S.J."/>
            <person name="Richter R.A."/>
            <person name="Bruno V.M."/>
            <person name="Liu G."/>
            <person name="Beyhan S."/>
            <person name="Sundermann A.J."/>
            <person name="Mounaud S."/>
            <person name="Pasculle A.W."/>
            <person name="Nierman W.C."/>
            <person name="Driscoll E."/>
            <person name="Cumbie R."/>
            <person name="Clancy C.J."/>
            <person name="Dupont C.L."/>
        </authorList>
    </citation>
    <scope>NUCLEOTIDE SEQUENCE</scope>
    <source>
        <strain evidence="3">GL11</strain>
    </source>
</reference>
<dbReference type="EMBL" id="JAANQT010000230">
    <property type="protein sequence ID" value="KAG1312993.1"/>
    <property type="molecule type" value="Genomic_DNA"/>
</dbReference>
<dbReference type="PANTHER" id="PTHR47052">
    <property type="entry name" value="CONSERVED SERINE PROLINE-RICH PROTEIN (AFU_ORTHOLOGUE AFUA_2G01790)"/>
    <property type="match status" value="1"/>
</dbReference>
<dbReference type="PANTHER" id="PTHR47052:SF3">
    <property type="entry name" value="INGRESSION PROTEIN 1"/>
    <property type="match status" value="1"/>
</dbReference>
<organism evidence="3 4">
    <name type="scientific">Rhizopus oryzae</name>
    <name type="common">Mucormycosis agent</name>
    <name type="synonym">Rhizopus arrhizus var. delemar</name>
    <dbReference type="NCBI Taxonomy" id="64495"/>
    <lineage>
        <taxon>Eukaryota</taxon>
        <taxon>Fungi</taxon>
        <taxon>Fungi incertae sedis</taxon>
        <taxon>Mucoromycota</taxon>
        <taxon>Mucoromycotina</taxon>
        <taxon>Mucoromycetes</taxon>
        <taxon>Mucorales</taxon>
        <taxon>Mucorineae</taxon>
        <taxon>Rhizopodaceae</taxon>
        <taxon>Rhizopus</taxon>
    </lineage>
</organism>
<dbReference type="InterPro" id="IPR035892">
    <property type="entry name" value="C2_domain_sf"/>
</dbReference>
<comment type="caution">
    <text evidence="3">The sequence shown here is derived from an EMBL/GenBank/DDBJ whole genome shotgun (WGS) entry which is preliminary data.</text>
</comment>
<accession>A0A9P6XFW5</accession>
<dbReference type="Pfam" id="PF00168">
    <property type="entry name" value="C2"/>
    <property type="match status" value="1"/>
</dbReference>
<dbReference type="AlphaFoldDB" id="A0A9P6XFW5"/>
<keyword evidence="4" id="KW-1185">Reference proteome</keyword>
<evidence type="ECO:0000256" key="1">
    <source>
        <dbReference type="SAM" id="MobiDB-lite"/>
    </source>
</evidence>
<feature type="compositionally biased region" description="Polar residues" evidence="1">
    <location>
        <begin position="375"/>
        <end position="396"/>
    </location>
</feature>